<name>A0ABV0ZXV4_9TELE</name>
<dbReference type="Proteomes" id="UP001469553">
    <property type="component" value="Unassembled WGS sequence"/>
</dbReference>
<keyword evidence="3" id="KW-1185">Reference proteome</keyword>
<organism evidence="2 3">
    <name type="scientific">Ameca splendens</name>
    <dbReference type="NCBI Taxonomy" id="208324"/>
    <lineage>
        <taxon>Eukaryota</taxon>
        <taxon>Metazoa</taxon>
        <taxon>Chordata</taxon>
        <taxon>Craniata</taxon>
        <taxon>Vertebrata</taxon>
        <taxon>Euteleostomi</taxon>
        <taxon>Actinopterygii</taxon>
        <taxon>Neopterygii</taxon>
        <taxon>Teleostei</taxon>
        <taxon>Neoteleostei</taxon>
        <taxon>Acanthomorphata</taxon>
        <taxon>Ovalentaria</taxon>
        <taxon>Atherinomorphae</taxon>
        <taxon>Cyprinodontiformes</taxon>
        <taxon>Goodeidae</taxon>
        <taxon>Ameca</taxon>
    </lineage>
</organism>
<proteinExistence type="predicted"/>
<reference evidence="2 3" key="1">
    <citation type="submission" date="2021-06" db="EMBL/GenBank/DDBJ databases">
        <authorList>
            <person name="Palmer J.M."/>
        </authorList>
    </citation>
    <scope>NUCLEOTIDE SEQUENCE [LARGE SCALE GENOMIC DNA]</scope>
    <source>
        <strain evidence="2 3">AS_MEX2019</strain>
        <tissue evidence="2">Muscle</tissue>
    </source>
</reference>
<evidence type="ECO:0000313" key="3">
    <source>
        <dbReference type="Proteomes" id="UP001469553"/>
    </source>
</evidence>
<evidence type="ECO:0000313" key="2">
    <source>
        <dbReference type="EMBL" id="MEQ2310851.1"/>
    </source>
</evidence>
<comment type="caution">
    <text evidence="2">The sequence shown here is derived from an EMBL/GenBank/DDBJ whole genome shotgun (WGS) entry which is preliminary data.</text>
</comment>
<sequence>MWVRSALKTMTERSGQPDPTEALQRTLTEHSQQIQSHGTTLRTLLDRQQQTNQQLDQMASVLQHTLSSGTAAPTGATAEPPVSQQLPLGRDISSPNPERFSTEVGSCRGFLLQCLLMFNW</sequence>
<evidence type="ECO:0000256" key="1">
    <source>
        <dbReference type="SAM" id="MobiDB-lite"/>
    </source>
</evidence>
<dbReference type="EMBL" id="JAHRIP010076120">
    <property type="protein sequence ID" value="MEQ2310851.1"/>
    <property type="molecule type" value="Genomic_DNA"/>
</dbReference>
<feature type="region of interest" description="Disordered" evidence="1">
    <location>
        <begin position="64"/>
        <end position="102"/>
    </location>
</feature>
<gene>
    <name evidence="2" type="ORF">AMECASPLE_013505</name>
</gene>
<protein>
    <submittedName>
        <fullName evidence="2">Uncharacterized protein</fullName>
    </submittedName>
</protein>
<accession>A0ABV0ZXV4</accession>
<feature type="compositionally biased region" description="Polar residues" evidence="1">
    <location>
        <begin position="23"/>
        <end position="38"/>
    </location>
</feature>
<feature type="region of interest" description="Disordered" evidence="1">
    <location>
        <begin position="1"/>
        <end position="38"/>
    </location>
</feature>
<feature type="compositionally biased region" description="Low complexity" evidence="1">
    <location>
        <begin position="69"/>
        <end position="81"/>
    </location>
</feature>